<organism evidence="1 2">
    <name type="scientific">Streptomyces pseudovenezuelae</name>
    <dbReference type="NCBI Taxonomy" id="67350"/>
    <lineage>
        <taxon>Bacteria</taxon>
        <taxon>Bacillati</taxon>
        <taxon>Actinomycetota</taxon>
        <taxon>Actinomycetes</taxon>
        <taxon>Kitasatosporales</taxon>
        <taxon>Streptomycetaceae</taxon>
        <taxon>Streptomyces</taxon>
        <taxon>Streptomyces aurantiacus group</taxon>
    </lineage>
</organism>
<sequence>MSLTLAELDRHDWDAIPRGCGRTARHLADGTNSGQEKEILRLFLLLGFVAGEVDGDSVEDSLQARCLVTVRDGLWLVCRALVDAPGPEARGYADDILGHRREGSGEAPVVLSLSRGAEVLTG</sequence>
<name>A0ABT6LIZ0_9ACTN</name>
<accession>A0ABT6LIZ0</accession>
<reference evidence="1 2" key="1">
    <citation type="submission" date="2023-04" db="EMBL/GenBank/DDBJ databases">
        <title>Forest soil microbial communities from Buena Vista Peninsula, Colon Province, Panama.</title>
        <authorList>
            <person name="Bouskill N."/>
        </authorList>
    </citation>
    <scope>NUCLEOTIDE SEQUENCE [LARGE SCALE GENOMIC DNA]</scope>
    <source>
        <strain evidence="1 2">GGS1</strain>
    </source>
</reference>
<protein>
    <submittedName>
        <fullName evidence="1">Uncharacterized protein</fullName>
    </submittedName>
</protein>
<keyword evidence="2" id="KW-1185">Reference proteome</keyword>
<proteinExistence type="predicted"/>
<evidence type="ECO:0000313" key="1">
    <source>
        <dbReference type="EMBL" id="MDH6216264.1"/>
    </source>
</evidence>
<dbReference type="Proteomes" id="UP001160499">
    <property type="component" value="Unassembled WGS sequence"/>
</dbReference>
<comment type="caution">
    <text evidence="1">The sequence shown here is derived from an EMBL/GenBank/DDBJ whole genome shotgun (WGS) entry which is preliminary data.</text>
</comment>
<gene>
    <name evidence="1" type="ORF">M2283_003581</name>
</gene>
<dbReference type="EMBL" id="JARXVH010000005">
    <property type="protein sequence ID" value="MDH6216264.1"/>
    <property type="molecule type" value="Genomic_DNA"/>
</dbReference>
<evidence type="ECO:0000313" key="2">
    <source>
        <dbReference type="Proteomes" id="UP001160499"/>
    </source>
</evidence>